<evidence type="ECO:0000256" key="8">
    <source>
        <dbReference type="SAM" id="Phobius"/>
    </source>
</evidence>
<dbReference type="GO" id="GO:0016020">
    <property type="term" value="C:membrane"/>
    <property type="evidence" value="ECO:0007669"/>
    <property type="project" value="UniProtKB-SubCell"/>
</dbReference>
<feature type="compositionally biased region" description="Polar residues" evidence="7">
    <location>
        <begin position="1"/>
        <end position="20"/>
    </location>
</feature>
<feature type="transmembrane region" description="Helical" evidence="8">
    <location>
        <begin position="147"/>
        <end position="165"/>
    </location>
</feature>
<comment type="similarity">
    <text evidence="6">Belongs to the major facilitator superfamily. Allantoate permease family.</text>
</comment>
<evidence type="ECO:0000256" key="7">
    <source>
        <dbReference type="SAM" id="MobiDB-lite"/>
    </source>
</evidence>
<feature type="transmembrane region" description="Helical" evidence="8">
    <location>
        <begin position="466"/>
        <end position="485"/>
    </location>
</feature>
<evidence type="ECO:0000256" key="4">
    <source>
        <dbReference type="ARBA" id="ARBA00022989"/>
    </source>
</evidence>
<organism evidence="9 10">
    <name type="scientific">Saitozyma podzolica</name>
    <dbReference type="NCBI Taxonomy" id="1890683"/>
    <lineage>
        <taxon>Eukaryota</taxon>
        <taxon>Fungi</taxon>
        <taxon>Dikarya</taxon>
        <taxon>Basidiomycota</taxon>
        <taxon>Agaricomycotina</taxon>
        <taxon>Tremellomycetes</taxon>
        <taxon>Tremellales</taxon>
        <taxon>Trimorphomycetaceae</taxon>
        <taxon>Saitozyma</taxon>
    </lineage>
</organism>
<evidence type="ECO:0000256" key="1">
    <source>
        <dbReference type="ARBA" id="ARBA00004141"/>
    </source>
</evidence>
<keyword evidence="2" id="KW-0813">Transport</keyword>
<protein>
    <recommendedName>
        <fullName evidence="11">Major facilitator superfamily (MFS) profile domain-containing protein</fullName>
    </recommendedName>
</protein>
<dbReference type="PANTHER" id="PTHR43791:SF1">
    <property type="entry name" value="ALLANTOATE PERMEASE"/>
    <property type="match status" value="1"/>
</dbReference>
<sequence>MDSIPYSSNKEYDSDSMSQLENDKTLDLARAEEVTAELGDVGKKHTAIVDLAAKAHVEAVQYTQEESKSVLRKIDWHLMPMLVWIYGIQYADKQTLTYASLMKSRQDIGLNLASQEYAWCGSIFYAGYLAAQLPATYLMKRLPIGKFVAVNIVCWAIVLCCHAAVNSYAGLLVCRFLLGFFEATITPAFVLIISMWYRRNEQAGRMSMWLAANGVATIICSPVAYGLSGLTHPLIESWRILYILFGLLTFVTGCFYLYALPDSQLTVGWLNEREKAIAVDRIQDNYQGIGNYSWQWYQVREAFLDPRTYCYFLFSMFQNIPNGGIGTFGSLIINSFGFSSRISLLLNMPLGVIDLGCKLILMNLSDYFRDRTAFGMFAMCLPFTGGLIMLLAPQTNKGVLLLGYSLIGAAGTGWGLTMASLSANTVGYTKKATANAIQIIAYGIGNWLGPQTFQSSTAPIYRTGKIVLATFFGLAIVDLAVLRFINWRENRRRDKLAERDPSSAIQPEDAAARDLTDREQPVFRYML</sequence>
<keyword evidence="5 8" id="KW-0472">Membrane</keyword>
<keyword evidence="3 8" id="KW-0812">Transmembrane</keyword>
<evidence type="ECO:0008006" key="11">
    <source>
        <dbReference type="Google" id="ProtNLM"/>
    </source>
</evidence>
<evidence type="ECO:0000256" key="5">
    <source>
        <dbReference type="ARBA" id="ARBA00023136"/>
    </source>
</evidence>
<name>A0A427YF46_9TREE</name>
<dbReference type="EMBL" id="RSCD01000013">
    <property type="protein sequence ID" value="RSH89690.1"/>
    <property type="molecule type" value="Genomic_DNA"/>
</dbReference>
<dbReference type="Pfam" id="PF07690">
    <property type="entry name" value="MFS_1"/>
    <property type="match status" value="1"/>
</dbReference>
<dbReference type="AlphaFoldDB" id="A0A427YF46"/>
<dbReference type="OrthoDB" id="6730379at2759"/>
<reference evidence="9 10" key="1">
    <citation type="submission" date="2018-11" db="EMBL/GenBank/DDBJ databases">
        <title>Genome sequence of Saitozyma podzolica DSM 27192.</title>
        <authorList>
            <person name="Aliyu H."/>
            <person name="Gorte O."/>
            <person name="Ochsenreither K."/>
        </authorList>
    </citation>
    <scope>NUCLEOTIDE SEQUENCE [LARGE SCALE GENOMIC DNA]</scope>
    <source>
        <strain evidence="9 10">DSM 27192</strain>
    </source>
</reference>
<evidence type="ECO:0000256" key="6">
    <source>
        <dbReference type="ARBA" id="ARBA00037968"/>
    </source>
</evidence>
<dbReference type="PANTHER" id="PTHR43791">
    <property type="entry name" value="PERMEASE-RELATED"/>
    <property type="match status" value="1"/>
</dbReference>
<comment type="subcellular location">
    <subcellularLocation>
        <location evidence="1">Membrane</location>
        <topology evidence="1">Multi-pass membrane protein</topology>
    </subcellularLocation>
</comment>
<dbReference type="InterPro" id="IPR036259">
    <property type="entry name" value="MFS_trans_sf"/>
</dbReference>
<dbReference type="SUPFAM" id="SSF103473">
    <property type="entry name" value="MFS general substrate transporter"/>
    <property type="match status" value="1"/>
</dbReference>
<feature type="transmembrane region" description="Helical" evidence="8">
    <location>
        <begin position="399"/>
        <end position="421"/>
    </location>
</feature>
<dbReference type="Proteomes" id="UP000279259">
    <property type="component" value="Unassembled WGS sequence"/>
</dbReference>
<dbReference type="InterPro" id="IPR011701">
    <property type="entry name" value="MFS"/>
</dbReference>
<evidence type="ECO:0000256" key="2">
    <source>
        <dbReference type="ARBA" id="ARBA00022448"/>
    </source>
</evidence>
<feature type="transmembrane region" description="Helical" evidence="8">
    <location>
        <begin position="209"/>
        <end position="228"/>
    </location>
</feature>
<evidence type="ECO:0000313" key="10">
    <source>
        <dbReference type="Proteomes" id="UP000279259"/>
    </source>
</evidence>
<feature type="transmembrane region" description="Helical" evidence="8">
    <location>
        <begin position="240"/>
        <end position="260"/>
    </location>
</feature>
<proteinExistence type="inferred from homology"/>
<comment type="caution">
    <text evidence="9">The sequence shown here is derived from an EMBL/GenBank/DDBJ whole genome shotgun (WGS) entry which is preliminary data.</text>
</comment>
<gene>
    <name evidence="9" type="ORF">EHS25_002241</name>
</gene>
<dbReference type="GO" id="GO:0022857">
    <property type="term" value="F:transmembrane transporter activity"/>
    <property type="evidence" value="ECO:0007669"/>
    <property type="project" value="InterPro"/>
</dbReference>
<keyword evidence="10" id="KW-1185">Reference proteome</keyword>
<feature type="transmembrane region" description="Helical" evidence="8">
    <location>
        <begin position="177"/>
        <end position="197"/>
    </location>
</feature>
<evidence type="ECO:0000313" key="9">
    <source>
        <dbReference type="EMBL" id="RSH89690.1"/>
    </source>
</evidence>
<feature type="region of interest" description="Disordered" evidence="7">
    <location>
        <begin position="1"/>
        <end position="21"/>
    </location>
</feature>
<evidence type="ECO:0000256" key="3">
    <source>
        <dbReference type="ARBA" id="ARBA00022692"/>
    </source>
</evidence>
<keyword evidence="4 8" id="KW-1133">Transmembrane helix</keyword>
<feature type="transmembrane region" description="Helical" evidence="8">
    <location>
        <begin position="373"/>
        <end position="392"/>
    </location>
</feature>
<dbReference type="FunFam" id="1.20.1250.20:FF:000064">
    <property type="entry name" value="MFS allantoate transporter"/>
    <property type="match status" value="1"/>
</dbReference>
<dbReference type="Gene3D" id="1.20.1250.20">
    <property type="entry name" value="MFS general substrate transporter like domains"/>
    <property type="match status" value="2"/>
</dbReference>
<accession>A0A427YF46</accession>